<dbReference type="AlphaFoldDB" id="A0A1Z3HLP1"/>
<dbReference type="GO" id="GO:0004135">
    <property type="term" value="F:amylo-alpha-1,6-glucosidase activity"/>
    <property type="evidence" value="ECO:0007669"/>
    <property type="project" value="InterPro"/>
</dbReference>
<dbReference type="GO" id="GO:0004134">
    <property type="term" value="F:4-alpha-glucanotransferase activity"/>
    <property type="evidence" value="ECO:0007669"/>
    <property type="project" value="InterPro"/>
</dbReference>
<keyword evidence="4" id="KW-1185">Reference proteome</keyword>
<dbReference type="PANTHER" id="PTHR10569:SF2">
    <property type="entry name" value="GLYCOGEN DEBRANCHING ENZYME"/>
    <property type="match status" value="1"/>
</dbReference>
<dbReference type="Proteomes" id="UP000191901">
    <property type="component" value="Chromosome"/>
</dbReference>
<dbReference type="OrthoDB" id="9761875at2"/>
<dbReference type="PROSITE" id="PS51257">
    <property type="entry name" value="PROKAR_LIPOPROTEIN"/>
    <property type="match status" value="1"/>
</dbReference>
<dbReference type="InterPro" id="IPR012341">
    <property type="entry name" value="6hp_glycosidase-like_sf"/>
</dbReference>
<dbReference type="GO" id="GO:0005980">
    <property type="term" value="P:glycogen catabolic process"/>
    <property type="evidence" value="ECO:0007669"/>
    <property type="project" value="InterPro"/>
</dbReference>
<feature type="domain" description="Glycogen debranching enzyme bacterial and archaeal type N-terminal" evidence="2">
    <location>
        <begin position="19"/>
        <end position="238"/>
    </location>
</feature>
<feature type="domain" description="Glycogen debranching enzyme C-terminal" evidence="1">
    <location>
        <begin position="287"/>
        <end position="654"/>
    </location>
</feature>
<dbReference type="InterPro" id="IPR032790">
    <property type="entry name" value="GDE_C"/>
</dbReference>
<organism evidence="3 4">
    <name type="scientific">Halomicronema hongdechloris C2206</name>
    <dbReference type="NCBI Taxonomy" id="1641165"/>
    <lineage>
        <taxon>Bacteria</taxon>
        <taxon>Bacillati</taxon>
        <taxon>Cyanobacteriota</taxon>
        <taxon>Cyanophyceae</taxon>
        <taxon>Nodosilineales</taxon>
        <taxon>Nodosilineaceae</taxon>
        <taxon>Halomicronema</taxon>
    </lineage>
</organism>
<dbReference type="SUPFAM" id="SSF48208">
    <property type="entry name" value="Six-hairpin glycosidases"/>
    <property type="match status" value="1"/>
</dbReference>
<dbReference type="InterPro" id="IPR010401">
    <property type="entry name" value="AGL/Gdb1"/>
</dbReference>
<evidence type="ECO:0000313" key="4">
    <source>
        <dbReference type="Proteomes" id="UP000191901"/>
    </source>
</evidence>
<dbReference type="InterPro" id="IPR008928">
    <property type="entry name" value="6-hairpin_glycosidase_sf"/>
</dbReference>
<sequence>MTVPLGRDICGDLPHAERREWLVTNGIGGYGCGTIAGLLSRHYHGLLVAALKPPLQRTLLLAKLDEQVIYGGQVYALGCNRWADGAVIPQGYRLIERFCLEGTVPVWTFAIADGLLEKRVWMEQGANTTYVRYTLVRASQPLTLSLQALVNYRDHHGNPQGPGWQMQGRPRPQGIEIRAFEGAVPFYLLAAGAEISPAHSWYRHYALAVEQYRGIYPYDDHLHGATVTVDLAVGQSLTLVASTGPDADLNGEAALRRQRLHEQGLLQQWHAAAGQDHPAWVHQLVLAADQFVVGRTVAGTPGKTVIAGYPWFGDWGRDTMIALPGLAIATGRPAIARPILRTFAQYLDQGMLPNLFPEAGESPGYNTVDAILWYFEALRAYYQASQDQALLAELFPALAEVIEWHQRGSRYQIHLDSDGLIYAGEPGVQLTWMDAKVDDWVVTPRIGKPIEISALWYNALVAMAQFAPVLGKSATPYQQLAEQTRQGFQRFWPGNRGYCYDVLDGPEGDDTSLRPNQIVAVALPASELLGPSLLSPVQQRAVVDSVAQHLVTSYGLRSLAADAPQYQGHYGGDRWQRDGAYHQGPVWGWLIGPFVQAHLKVYGDSSLARRFLAPLADHLSDGCIGSLSEIFDGDPPHRPRGAFAQAWTVAEVLRAYRLTVEAPREYQATTGLDMT</sequence>
<evidence type="ECO:0000313" key="3">
    <source>
        <dbReference type="EMBL" id="ASC71223.1"/>
    </source>
</evidence>
<dbReference type="Gene3D" id="1.50.10.10">
    <property type="match status" value="1"/>
</dbReference>
<dbReference type="EMBL" id="CP021983">
    <property type="protein sequence ID" value="ASC71223.1"/>
    <property type="molecule type" value="Genomic_DNA"/>
</dbReference>
<protein>
    <recommendedName>
        <fullName evidence="5">Glycogen debranching protein</fullName>
    </recommendedName>
</protein>
<dbReference type="NCBIfam" id="TIGR01561">
    <property type="entry name" value="gde_arch"/>
    <property type="match status" value="1"/>
</dbReference>
<evidence type="ECO:0000259" key="2">
    <source>
        <dbReference type="Pfam" id="PF12439"/>
    </source>
</evidence>
<dbReference type="KEGG" id="hhg:XM38_021750"/>
<name>A0A1Z3HLP1_9CYAN</name>
<dbReference type="Pfam" id="PF12439">
    <property type="entry name" value="GDE_N"/>
    <property type="match status" value="1"/>
</dbReference>
<evidence type="ECO:0000259" key="1">
    <source>
        <dbReference type="Pfam" id="PF06202"/>
    </source>
</evidence>
<dbReference type="FunFam" id="1.50.10.10:FF:000073">
    <property type="entry name" value="Glycogen debranching enzyme, hypothetical (TreX-like)"/>
    <property type="match status" value="1"/>
</dbReference>
<proteinExistence type="predicted"/>
<dbReference type="PANTHER" id="PTHR10569">
    <property type="entry name" value="GLYCOGEN DEBRANCHING ENZYME"/>
    <property type="match status" value="1"/>
</dbReference>
<evidence type="ECO:0008006" key="5">
    <source>
        <dbReference type="Google" id="ProtNLM"/>
    </source>
</evidence>
<accession>A0A1Z3HLP1</accession>
<dbReference type="RefSeq" id="WP_088429772.1">
    <property type="nucleotide sequence ID" value="NZ_CP021983.2"/>
</dbReference>
<gene>
    <name evidence="3" type="ORF">XM38_021750</name>
</gene>
<reference evidence="3 4" key="1">
    <citation type="journal article" date="2016" name="Biochim. Biophys. Acta">
        <title>Characterization of red-shifted phycobilisomes isolated from the chlorophyll f-containing cyanobacterium Halomicronema hongdechloris.</title>
        <authorList>
            <person name="Li Y."/>
            <person name="Lin Y."/>
            <person name="Garvey C.J."/>
            <person name="Birch D."/>
            <person name="Corkery R.W."/>
            <person name="Loughlin P.C."/>
            <person name="Scheer H."/>
            <person name="Willows R.D."/>
            <person name="Chen M."/>
        </authorList>
    </citation>
    <scope>NUCLEOTIDE SEQUENCE [LARGE SCALE GENOMIC DNA]</scope>
    <source>
        <strain evidence="3 4">C2206</strain>
    </source>
</reference>
<dbReference type="Pfam" id="PF06202">
    <property type="entry name" value="GDE_C"/>
    <property type="match status" value="1"/>
</dbReference>
<dbReference type="InterPro" id="IPR006451">
    <property type="entry name" value="Glycogen_debranch_arc"/>
</dbReference>
<dbReference type="InterPro" id="IPR024742">
    <property type="entry name" value="Glycogen_debranch_N"/>
</dbReference>